<evidence type="ECO:0000256" key="4">
    <source>
        <dbReference type="ARBA" id="ARBA00023284"/>
    </source>
</evidence>
<keyword evidence="2" id="KW-0201">Cytochrome c-type biogenesis</keyword>
<evidence type="ECO:0000256" key="1">
    <source>
        <dbReference type="ARBA" id="ARBA00004196"/>
    </source>
</evidence>
<feature type="domain" description="Thioredoxin" evidence="5">
    <location>
        <begin position="47"/>
        <end position="194"/>
    </location>
</feature>
<dbReference type="GO" id="GO:0016491">
    <property type="term" value="F:oxidoreductase activity"/>
    <property type="evidence" value="ECO:0007669"/>
    <property type="project" value="InterPro"/>
</dbReference>
<comment type="subcellular location">
    <subcellularLocation>
        <location evidence="1">Cell envelope</location>
    </subcellularLocation>
</comment>
<dbReference type="Pfam" id="PF08534">
    <property type="entry name" value="Redoxin"/>
    <property type="match status" value="1"/>
</dbReference>
<dbReference type="EMBL" id="CAEZXR010000263">
    <property type="protein sequence ID" value="CAB4721358.1"/>
    <property type="molecule type" value="Genomic_DNA"/>
</dbReference>
<keyword evidence="4" id="KW-0676">Redox-active center</keyword>
<evidence type="ECO:0000259" key="5">
    <source>
        <dbReference type="PROSITE" id="PS51352"/>
    </source>
</evidence>
<dbReference type="InterPro" id="IPR013766">
    <property type="entry name" value="Thioredoxin_domain"/>
</dbReference>
<evidence type="ECO:0000256" key="3">
    <source>
        <dbReference type="ARBA" id="ARBA00023157"/>
    </source>
</evidence>
<dbReference type="PANTHER" id="PTHR42852:SF6">
    <property type="entry name" value="THIOL:DISULFIDE INTERCHANGE PROTEIN DSBE"/>
    <property type="match status" value="1"/>
</dbReference>
<proteinExistence type="predicted"/>
<dbReference type="InterPro" id="IPR013740">
    <property type="entry name" value="Redoxin"/>
</dbReference>
<dbReference type="InterPro" id="IPR050553">
    <property type="entry name" value="Thioredoxin_ResA/DsbE_sf"/>
</dbReference>
<keyword evidence="3" id="KW-1015">Disulfide bond</keyword>
<organism evidence="6">
    <name type="scientific">freshwater metagenome</name>
    <dbReference type="NCBI Taxonomy" id="449393"/>
    <lineage>
        <taxon>unclassified sequences</taxon>
        <taxon>metagenomes</taxon>
        <taxon>ecological metagenomes</taxon>
    </lineage>
</organism>
<name>A0A6J6RIH6_9ZZZZ</name>
<dbReference type="PROSITE" id="PS00194">
    <property type="entry name" value="THIOREDOXIN_1"/>
    <property type="match status" value="1"/>
</dbReference>
<dbReference type="GO" id="GO:0030313">
    <property type="term" value="C:cell envelope"/>
    <property type="evidence" value="ECO:0007669"/>
    <property type="project" value="UniProtKB-SubCell"/>
</dbReference>
<reference evidence="6" key="1">
    <citation type="submission" date="2020-05" db="EMBL/GenBank/DDBJ databases">
        <authorList>
            <person name="Chiriac C."/>
            <person name="Salcher M."/>
            <person name="Ghai R."/>
            <person name="Kavagutti S V."/>
        </authorList>
    </citation>
    <scope>NUCLEOTIDE SEQUENCE</scope>
</reference>
<dbReference type="CDD" id="cd02966">
    <property type="entry name" value="TlpA_like_family"/>
    <property type="match status" value="1"/>
</dbReference>
<dbReference type="PROSITE" id="PS51257">
    <property type="entry name" value="PROKAR_LIPOPROTEIN"/>
    <property type="match status" value="1"/>
</dbReference>
<dbReference type="Gene3D" id="3.40.30.10">
    <property type="entry name" value="Glutaredoxin"/>
    <property type="match status" value="1"/>
</dbReference>
<accession>A0A6J6RIH6</accession>
<dbReference type="PANTHER" id="PTHR42852">
    <property type="entry name" value="THIOL:DISULFIDE INTERCHANGE PROTEIN DSBE"/>
    <property type="match status" value="1"/>
</dbReference>
<protein>
    <submittedName>
        <fullName evidence="6">Unannotated protein</fullName>
    </submittedName>
</protein>
<gene>
    <name evidence="6" type="ORF">UFOPK2579_02003</name>
</gene>
<dbReference type="InterPro" id="IPR017937">
    <property type="entry name" value="Thioredoxin_CS"/>
</dbReference>
<evidence type="ECO:0000256" key="2">
    <source>
        <dbReference type="ARBA" id="ARBA00022748"/>
    </source>
</evidence>
<evidence type="ECO:0000313" key="6">
    <source>
        <dbReference type="EMBL" id="CAB4721358.1"/>
    </source>
</evidence>
<dbReference type="PROSITE" id="PS51352">
    <property type="entry name" value="THIOREDOXIN_2"/>
    <property type="match status" value="1"/>
</dbReference>
<dbReference type="AlphaFoldDB" id="A0A6J6RIH6"/>
<dbReference type="InterPro" id="IPR036249">
    <property type="entry name" value="Thioredoxin-like_sf"/>
</dbReference>
<dbReference type="SUPFAM" id="SSF52833">
    <property type="entry name" value="Thioredoxin-like"/>
    <property type="match status" value="1"/>
</dbReference>
<dbReference type="GO" id="GO:0017004">
    <property type="term" value="P:cytochrome complex assembly"/>
    <property type="evidence" value="ECO:0007669"/>
    <property type="project" value="UniProtKB-KW"/>
</dbReference>
<sequence>MSIRRPRPRAALVVLLVAGLMALTGCTELQGTGDKGYVTGDGAVEQLPVAERESPVELSGDTIDGGTVDLADFRGAPVVVTVWGSWCGPCRAEAPEVAGAADDLEGTAQFVGIVLRDDPDAAQAFATASGFDFPSIDSPGGEALLRFPGALGPRTIPAFVVLDAQGRIAASIIGQLPSRLTLTELVEEVAAEDG</sequence>